<protein>
    <submittedName>
        <fullName evidence="10">Peptidase M13</fullName>
    </submittedName>
</protein>
<dbReference type="Gene3D" id="3.40.390.10">
    <property type="entry name" value="Collagenase (Catalytic Domain)"/>
    <property type="match status" value="1"/>
</dbReference>
<sequence length="661" mass="72620">MKDLYHYVNGPWVHNHTIPADRGIDGTFHALRDAAETDVRDILAHGDGLGARLFASFMDVAAVNAAGTAPLIADLDRIADAKDAAQLARAIGELERTGSGSPVAFWVEKDSQGENAVAYLVQSGLGLPDEAYYREPAHAETLSAYREHVAKMLAFLPTELLARWVSAASGDAPEEPAEVARAAAARIVALETQIAAGHWDVVAARDAVKTYNPTDFAELPGVVREILRGGKLPEERLVVMMPSYLEHLAGLFVDSRLADWQLWAAWTLLRARAGVLSEDVSAANFDFYGRVLSGSQEQRERWKRGVSLAESLVGQDIGKAFVERHFSASSKEQMLQLVDYLVAAYRERISTLGWMTQATRERALEKLDAFQAKIGYPDHWRDFSGLEFSDAGADLVTNVRRGAAFNHDFELAKIGRPADRSEWVTTPQTVNAFYNPVVNDITFPAAILRPPFFDPTASAAENFGAIGAVIGHEIGHGFDDQGSRYDDQGNLNSWWTSEDQEAFSELTEKLVEQFDGLVPTVLAQNGIESSGVNGRFTLGENIGDLGGLGIAVVAYRRYLAEHGKDFSGTERLPFKVEGADPEIASTTFDGLQRLFLAWARVWRTAIRPELAAQYLAIDPHSPAEFRCNVIAGNIDEFYQAFPEVGPDSAMYVAEEDRVTIW</sequence>
<evidence type="ECO:0000256" key="4">
    <source>
        <dbReference type="ARBA" id="ARBA00022723"/>
    </source>
</evidence>
<evidence type="ECO:0000256" key="3">
    <source>
        <dbReference type="ARBA" id="ARBA00022670"/>
    </source>
</evidence>
<evidence type="ECO:0000313" key="11">
    <source>
        <dbReference type="Proteomes" id="UP000028504"/>
    </source>
</evidence>
<dbReference type="PROSITE" id="PS51885">
    <property type="entry name" value="NEPRILYSIN"/>
    <property type="match status" value="1"/>
</dbReference>
<dbReference type="Gene3D" id="1.10.1380.10">
    <property type="entry name" value="Neutral endopeptidase , domain2"/>
    <property type="match status" value="1"/>
</dbReference>
<dbReference type="InterPro" id="IPR008753">
    <property type="entry name" value="Peptidase_M13_N"/>
</dbReference>
<keyword evidence="3" id="KW-0645">Protease</keyword>
<evidence type="ECO:0000256" key="1">
    <source>
        <dbReference type="ARBA" id="ARBA00001947"/>
    </source>
</evidence>
<evidence type="ECO:0000259" key="8">
    <source>
        <dbReference type="Pfam" id="PF01431"/>
    </source>
</evidence>
<organism evidence="10 11">
    <name type="scientific">Corynebacterium atypicum</name>
    <dbReference type="NCBI Taxonomy" id="191610"/>
    <lineage>
        <taxon>Bacteria</taxon>
        <taxon>Bacillati</taxon>
        <taxon>Actinomycetota</taxon>
        <taxon>Actinomycetes</taxon>
        <taxon>Mycobacteriales</taxon>
        <taxon>Corynebacteriaceae</taxon>
        <taxon>Corynebacterium</taxon>
    </lineage>
</organism>
<dbReference type="Pfam" id="PF05649">
    <property type="entry name" value="Peptidase_M13_N"/>
    <property type="match status" value="1"/>
</dbReference>
<dbReference type="SUPFAM" id="SSF55486">
    <property type="entry name" value="Metalloproteases ('zincins'), catalytic domain"/>
    <property type="match status" value="1"/>
</dbReference>
<dbReference type="PANTHER" id="PTHR11733">
    <property type="entry name" value="ZINC METALLOPROTEASE FAMILY M13 NEPRILYSIN-RELATED"/>
    <property type="match status" value="1"/>
</dbReference>
<evidence type="ECO:0000259" key="9">
    <source>
        <dbReference type="Pfam" id="PF05649"/>
    </source>
</evidence>
<name>A0ABN4DAS3_9CORY</name>
<reference evidence="10 11" key="1">
    <citation type="submission" date="2014-07" db="EMBL/GenBank/DDBJ databases">
        <title>Complete genome sequence of Corynebacterium atypicum DSM 44849: identifiction of the mycolic acid biosynthesis genes.</title>
        <authorList>
            <person name="Tippelt A."/>
            <person name="Mollmann S."/>
            <person name="Albersmeier A."/>
            <person name="Jaenicke S."/>
            <person name="Ruckert C."/>
            <person name="Tauch A."/>
        </authorList>
    </citation>
    <scope>NUCLEOTIDE SEQUENCE [LARGE SCALE GENOMIC DNA]</scope>
    <source>
        <strain evidence="10 11">R2070</strain>
    </source>
</reference>
<evidence type="ECO:0000256" key="2">
    <source>
        <dbReference type="ARBA" id="ARBA00007357"/>
    </source>
</evidence>
<dbReference type="InterPro" id="IPR042089">
    <property type="entry name" value="Peptidase_M13_dom_2"/>
</dbReference>
<dbReference type="PANTHER" id="PTHR11733:SF167">
    <property type="entry name" value="FI17812P1-RELATED"/>
    <property type="match status" value="1"/>
</dbReference>
<keyword evidence="7" id="KW-0482">Metalloprotease</keyword>
<dbReference type="InterPro" id="IPR018497">
    <property type="entry name" value="Peptidase_M13_C"/>
</dbReference>
<dbReference type="Pfam" id="PF01431">
    <property type="entry name" value="Peptidase_M13"/>
    <property type="match status" value="1"/>
</dbReference>
<dbReference type="InterPro" id="IPR024079">
    <property type="entry name" value="MetalloPept_cat_dom_sf"/>
</dbReference>
<feature type="domain" description="Peptidase M13 N-terminal" evidence="9">
    <location>
        <begin position="2"/>
        <end position="377"/>
    </location>
</feature>
<dbReference type="RefSeq" id="WP_038604002.1">
    <property type="nucleotide sequence ID" value="NZ_CP008944.1"/>
</dbReference>
<evidence type="ECO:0000313" key="10">
    <source>
        <dbReference type="EMBL" id="AIG63416.1"/>
    </source>
</evidence>
<keyword evidence="4" id="KW-0479">Metal-binding</keyword>
<dbReference type="PRINTS" id="PR00786">
    <property type="entry name" value="NEPRILYSIN"/>
</dbReference>
<evidence type="ECO:0000256" key="7">
    <source>
        <dbReference type="ARBA" id="ARBA00023049"/>
    </source>
</evidence>
<dbReference type="InterPro" id="IPR000718">
    <property type="entry name" value="Peptidase_M13"/>
</dbReference>
<evidence type="ECO:0000256" key="5">
    <source>
        <dbReference type="ARBA" id="ARBA00022801"/>
    </source>
</evidence>
<comment type="similarity">
    <text evidence="2">Belongs to the peptidase M13 family.</text>
</comment>
<dbReference type="EMBL" id="CP008944">
    <property type="protein sequence ID" value="AIG63416.1"/>
    <property type="molecule type" value="Genomic_DNA"/>
</dbReference>
<keyword evidence="11" id="KW-1185">Reference proteome</keyword>
<comment type="cofactor">
    <cofactor evidence="1">
        <name>Zn(2+)</name>
        <dbReference type="ChEBI" id="CHEBI:29105"/>
    </cofactor>
</comment>
<proteinExistence type="inferred from homology"/>
<gene>
    <name evidence="10" type="ORF">CATYP_00395</name>
</gene>
<keyword evidence="5" id="KW-0378">Hydrolase</keyword>
<dbReference type="Proteomes" id="UP000028504">
    <property type="component" value="Chromosome"/>
</dbReference>
<keyword evidence="6" id="KW-0862">Zinc</keyword>
<evidence type="ECO:0000256" key="6">
    <source>
        <dbReference type="ARBA" id="ARBA00022833"/>
    </source>
</evidence>
<accession>A0ABN4DAS3</accession>
<feature type="domain" description="Peptidase M13 C-terminal" evidence="8">
    <location>
        <begin position="431"/>
        <end position="658"/>
    </location>
</feature>
<dbReference type="CDD" id="cd08662">
    <property type="entry name" value="M13"/>
    <property type="match status" value="1"/>
</dbReference>